<evidence type="ECO:0000259" key="1">
    <source>
        <dbReference type="PROSITE" id="PS51186"/>
    </source>
</evidence>
<feature type="domain" description="N-acetyltransferase" evidence="1">
    <location>
        <begin position="1"/>
        <end position="156"/>
    </location>
</feature>
<dbReference type="PANTHER" id="PTHR43617">
    <property type="entry name" value="L-AMINO ACID N-ACETYLTRANSFERASE"/>
    <property type="match status" value="1"/>
</dbReference>
<name>A0A2M9R2M9_9FLAO</name>
<dbReference type="InterPro" id="IPR000182">
    <property type="entry name" value="GNAT_dom"/>
</dbReference>
<dbReference type="InterPro" id="IPR016181">
    <property type="entry name" value="Acyl_CoA_acyltransferase"/>
</dbReference>
<evidence type="ECO:0000313" key="3">
    <source>
        <dbReference type="Proteomes" id="UP000231960"/>
    </source>
</evidence>
<organism evidence="2 3">
    <name type="scientific">Avrilella dinanensis</name>
    <dbReference type="NCBI Taxonomy" id="2008672"/>
    <lineage>
        <taxon>Bacteria</taxon>
        <taxon>Pseudomonadati</taxon>
        <taxon>Bacteroidota</taxon>
        <taxon>Flavobacteriia</taxon>
        <taxon>Flavobacteriales</taxon>
        <taxon>Flavobacteriaceae</taxon>
        <taxon>Avrilella</taxon>
    </lineage>
</organism>
<dbReference type="Gene3D" id="3.40.630.30">
    <property type="match status" value="1"/>
</dbReference>
<dbReference type="EMBL" id="NIPO01000001">
    <property type="protein sequence ID" value="PJR03111.1"/>
    <property type="molecule type" value="Genomic_DNA"/>
</dbReference>
<dbReference type="AlphaFoldDB" id="A0A2M9R2M9"/>
<keyword evidence="2" id="KW-0808">Transferase</keyword>
<dbReference type="PANTHER" id="PTHR43617:SF2">
    <property type="entry name" value="UPF0039 PROTEIN SLL0451"/>
    <property type="match status" value="1"/>
</dbReference>
<comment type="caution">
    <text evidence="2">The sequence shown here is derived from an EMBL/GenBank/DDBJ whole genome shotgun (WGS) entry which is preliminary data.</text>
</comment>
<dbReference type="OrthoDB" id="9797178at2"/>
<protein>
    <submittedName>
        <fullName evidence="2">GNAT family N-acetyltransferase</fullName>
    </submittedName>
</protein>
<gene>
    <name evidence="2" type="ORF">CDL10_00325</name>
</gene>
<dbReference type="InterPro" id="IPR050276">
    <property type="entry name" value="MshD_Acetyltransferase"/>
</dbReference>
<evidence type="ECO:0000313" key="2">
    <source>
        <dbReference type="EMBL" id="PJR03111.1"/>
    </source>
</evidence>
<proteinExistence type="predicted"/>
<sequence>MKIRKEGIKDYNEVFKLIENAFKDEQYTDHKEQFLVERLRKSEYFIPELSLVAEIDNQIVGYILLTEIKIIENKSKQVTSLALAPVAVLKEYQGKGVGGSLIRKAHQVAKELKFGSVILLGHEKYYPKFGYEMTKKYGIKLPFDVPDENCMLIELTENTLKDVTGVVEYPKEFYEQK</sequence>
<dbReference type="Proteomes" id="UP000231960">
    <property type="component" value="Unassembled WGS sequence"/>
</dbReference>
<dbReference type="PROSITE" id="PS51186">
    <property type="entry name" value="GNAT"/>
    <property type="match status" value="1"/>
</dbReference>
<dbReference type="Pfam" id="PF13527">
    <property type="entry name" value="Acetyltransf_9"/>
    <property type="match status" value="1"/>
</dbReference>
<reference evidence="2 3" key="1">
    <citation type="submission" date="2017-06" db="EMBL/GenBank/DDBJ databases">
        <title>Description of Avrilella dinanensis gen. nov. sp. nov.</title>
        <authorList>
            <person name="Leyer C."/>
            <person name="Sassi M."/>
            <person name="Minet J."/>
            <person name="Kayal S."/>
            <person name="Cattoir V."/>
        </authorList>
    </citation>
    <scope>NUCLEOTIDE SEQUENCE [LARGE SCALE GENOMIC DNA]</scope>
    <source>
        <strain evidence="2 3">UR159</strain>
    </source>
</reference>
<keyword evidence="3" id="KW-1185">Reference proteome</keyword>
<dbReference type="SUPFAM" id="SSF55729">
    <property type="entry name" value="Acyl-CoA N-acyltransferases (Nat)"/>
    <property type="match status" value="1"/>
</dbReference>
<accession>A0A2M9R2M9</accession>
<dbReference type="GO" id="GO:0016747">
    <property type="term" value="F:acyltransferase activity, transferring groups other than amino-acyl groups"/>
    <property type="evidence" value="ECO:0007669"/>
    <property type="project" value="InterPro"/>
</dbReference>
<dbReference type="CDD" id="cd04301">
    <property type="entry name" value="NAT_SF"/>
    <property type="match status" value="1"/>
</dbReference>